<organism evidence="2 3">
    <name type="scientific">Bartonella ancashensis</name>
    <dbReference type="NCBI Taxonomy" id="1318743"/>
    <lineage>
        <taxon>Bacteria</taxon>
        <taxon>Pseudomonadati</taxon>
        <taxon>Pseudomonadota</taxon>
        <taxon>Alphaproteobacteria</taxon>
        <taxon>Hyphomicrobiales</taxon>
        <taxon>Bartonellaceae</taxon>
        <taxon>Bartonella</taxon>
    </lineage>
</organism>
<dbReference type="Proteomes" id="UP000057213">
    <property type="component" value="Chromosome"/>
</dbReference>
<evidence type="ECO:0000313" key="2">
    <source>
        <dbReference type="EMBL" id="ALE02843.1"/>
    </source>
</evidence>
<evidence type="ECO:0000313" key="3">
    <source>
        <dbReference type="Proteomes" id="UP000057213"/>
    </source>
</evidence>
<dbReference type="KEGG" id="banc:PU02_0029"/>
<name>A0A0M4LH97_9HYPH</name>
<proteinExistence type="predicted"/>
<dbReference type="STRING" id="1318743.PU02_0029"/>
<dbReference type="EMBL" id="CP010401">
    <property type="protein sequence ID" value="ALE02843.1"/>
    <property type="molecule type" value="Genomic_DNA"/>
</dbReference>
<protein>
    <submittedName>
        <fullName evidence="2">Uncharacterized protein</fullName>
    </submittedName>
</protein>
<feature type="transmembrane region" description="Helical" evidence="1">
    <location>
        <begin position="40"/>
        <end position="59"/>
    </location>
</feature>
<reference evidence="2 3" key="1">
    <citation type="journal article" date="2015" name="Genome Announc.">
        <title>Complete Genome Sequence of Bartonella ancashensis Strain 20.00, Isolated from the Blood of a Patient with Verruga Peruana.</title>
        <authorList>
            <person name="Hang J."/>
            <person name="Mullins K.E."/>
            <person name="Clifford R.J."/>
            <person name="Onmus-Leone F."/>
            <person name="Yang Y."/>
            <person name="Jiang J."/>
            <person name="Leguia M."/>
            <person name="Kasper M.R."/>
            <person name="Maguina C."/>
            <person name="Lesho E.P."/>
            <person name="Jarman R.G."/>
            <person name="Richards A.L."/>
            <person name="Blazes D."/>
        </authorList>
    </citation>
    <scope>NUCLEOTIDE SEQUENCE [LARGE SCALE GENOMIC DNA]</scope>
    <source>
        <strain evidence="2 3">20.00</strain>
    </source>
</reference>
<sequence length="76" mass="8978">MVGNMARRQSNKNVELTESEKELLQEMISTYQGVKMMSRLTRWIVLIIFLLVLDLERLINALDTIFTHLKQWLAKN</sequence>
<gene>
    <name evidence="2" type="ORF">PU02_0029</name>
</gene>
<accession>A0A0M4LH97</accession>
<keyword evidence="3" id="KW-1185">Reference proteome</keyword>
<keyword evidence="1" id="KW-0472">Membrane</keyword>
<dbReference type="AlphaFoldDB" id="A0A0M4LH97"/>
<keyword evidence="1" id="KW-0812">Transmembrane</keyword>
<keyword evidence="1" id="KW-1133">Transmembrane helix</keyword>
<evidence type="ECO:0000256" key="1">
    <source>
        <dbReference type="SAM" id="Phobius"/>
    </source>
</evidence>